<name>A0A843U7X9_COLES</name>
<dbReference type="Proteomes" id="UP000652761">
    <property type="component" value="Unassembled WGS sequence"/>
</dbReference>
<dbReference type="EMBL" id="NMUH01000384">
    <property type="protein sequence ID" value="MQL78147.1"/>
    <property type="molecule type" value="Genomic_DNA"/>
</dbReference>
<accession>A0A843U7X9</accession>
<keyword evidence="2" id="KW-1185">Reference proteome</keyword>
<feature type="non-terminal residue" evidence="1">
    <location>
        <position position="1"/>
    </location>
</feature>
<dbReference type="AlphaFoldDB" id="A0A843U7X9"/>
<protein>
    <submittedName>
        <fullName evidence="1">Uncharacterized protein</fullName>
    </submittedName>
</protein>
<sequence length="129" mass="14611">KERRLPLQATVVVATIPGLLQTMRGRREEEEGRCLWPGRGLFPPSIKARGAPPGRRRIFGVPNTEQGSEKDCKAVWKKGLQGNPKEHCARHNFDFLKSQARSIRLPYWAKFLIGPRISYWASSCLLGQT</sequence>
<organism evidence="1 2">
    <name type="scientific">Colocasia esculenta</name>
    <name type="common">Wild taro</name>
    <name type="synonym">Arum esculentum</name>
    <dbReference type="NCBI Taxonomy" id="4460"/>
    <lineage>
        <taxon>Eukaryota</taxon>
        <taxon>Viridiplantae</taxon>
        <taxon>Streptophyta</taxon>
        <taxon>Embryophyta</taxon>
        <taxon>Tracheophyta</taxon>
        <taxon>Spermatophyta</taxon>
        <taxon>Magnoliopsida</taxon>
        <taxon>Liliopsida</taxon>
        <taxon>Araceae</taxon>
        <taxon>Aroideae</taxon>
        <taxon>Colocasieae</taxon>
        <taxon>Colocasia</taxon>
    </lineage>
</organism>
<evidence type="ECO:0000313" key="2">
    <source>
        <dbReference type="Proteomes" id="UP000652761"/>
    </source>
</evidence>
<gene>
    <name evidence="1" type="ORF">Taro_010553</name>
</gene>
<proteinExistence type="predicted"/>
<evidence type="ECO:0000313" key="1">
    <source>
        <dbReference type="EMBL" id="MQL78147.1"/>
    </source>
</evidence>
<comment type="caution">
    <text evidence="1">The sequence shown here is derived from an EMBL/GenBank/DDBJ whole genome shotgun (WGS) entry which is preliminary data.</text>
</comment>
<reference evidence="1" key="1">
    <citation type="submission" date="2017-07" db="EMBL/GenBank/DDBJ databases">
        <title>Taro Niue Genome Assembly and Annotation.</title>
        <authorList>
            <person name="Atibalentja N."/>
            <person name="Keating K."/>
            <person name="Fields C.J."/>
        </authorList>
    </citation>
    <scope>NUCLEOTIDE SEQUENCE</scope>
    <source>
        <strain evidence="1">Niue_2</strain>
        <tissue evidence="1">Leaf</tissue>
    </source>
</reference>